<proteinExistence type="predicted"/>
<dbReference type="Proteomes" id="UP000316598">
    <property type="component" value="Unassembled WGS sequence"/>
</dbReference>
<dbReference type="SUPFAM" id="SSF81301">
    <property type="entry name" value="Nucleotidyltransferase"/>
    <property type="match status" value="1"/>
</dbReference>
<organism evidence="1 2">
    <name type="scientific">Rubripirellula amarantea</name>
    <dbReference type="NCBI Taxonomy" id="2527999"/>
    <lineage>
        <taxon>Bacteria</taxon>
        <taxon>Pseudomonadati</taxon>
        <taxon>Planctomycetota</taxon>
        <taxon>Planctomycetia</taxon>
        <taxon>Pirellulales</taxon>
        <taxon>Pirellulaceae</taxon>
        <taxon>Rubripirellula</taxon>
    </lineage>
</organism>
<accession>A0A5C5WSF1</accession>
<reference evidence="1 2" key="1">
    <citation type="submission" date="2019-02" db="EMBL/GenBank/DDBJ databases">
        <title>Deep-cultivation of Planctomycetes and their phenomic and genomic characterization uncovers novel biology.</title>
        <authorList>
            <person name="Wiegand S."/>
            <person name="Jogler M."/>
            <person name="Boedeker C."/>
            <person name="Pinto D."/>
            <person name="Vollmers J."/>
            <person name="Rivas-Marin E."/>
            <person name="Kohn T."/>
            <person name="Peeters S.H."/>
            <person name="Heuer A."/>
            <person name="Rast P."/>
            <person name="Oberbeckmann S."/>
            <person name="Bunk B."/>
            <person name="Jeske O."/>
            <person name="Meyerdierks A."/>
            <person name="Storesund J.E."/>
            <person name="Kallscheuer N."/>
            <person name="Luecker S."/>
            <person name="Lage O.M."/>
            <person name="Pohl T."/>
            <person name="Merkel B.J."/>
            <person name="Hornburger P."/>
            <person name="Mueller R.-W."/>
            <person name="Bruemmer F."/>
            <person name="Labrenz M."/>
            <person name="Spormann A.M."/>
            <person name="Op Den Camp H."/>
            <person name="Overmann J."/>
            <person name="Amann R."/>
            <person name="Jetten M.S.M."/>
            <person name="Mascher T."/>
            <person name="Medema M.H."/>
            <person name="Devos D.P."/>
            <person name="Kaster A.-K."/>
            <person name="Ovreas L."/>
            <person name="Rohde M."/>
            <person name="Galperin M.Y."/>
            <person name="Jogler C."/>
        </authorList>
    </citation>
    <scope>NUCLEOTIDE SEQUENCE [LARGE SCALE GENOMIC DNA]</scope>
    <source>
        <strain evidence="1 2">Pla22</strain>
    </source>
</reference>
<name>A0A5C5WSF1_9BACT</name>
<protein>
    <submittedName>
        <fullName evidence="1">Dephospho-CoA kinase/protein folding accessory domain-containing protein</fullName>
    </submittedName>
</protein>
<dbReference type="Pfam" id="PF04229">
    <property type="entry name" value="GrpB"/>
    <property type="match status" value="1"/>
</dbReference>
<dbReference type="EMBL" id="SJPI01000001">
    <property type="protein sequence ID" value="TWT53438.1"/>
    <property type="molecule type" value="Genomic_DNA"/>
</dbReference>
<gene>
    <name evidence="1" type="ORF">Pla22_10670</name>
</gene>
<dbReference type="AlphaFoldDB" id="A0A5C5WSF1"/>
<dbReference type="Gene3D" id="3.30.460.10">
    <property type="entry name" value="Beta Polymerase, domain 2"/>
    <property type="match status" value="1"/>
</dbReference>
<dbReference type="PANTHER" id="PTHR34822:SF1">
    <property type="entry name" value="GRPB FAMILY PROTEIN"/>
    <property type="match status" value="1"/>
</dbReference>
<keyword evidence="2" id="KW-1185">Reference proteome</keyword>
<comment type="caution">
    <text evidence="1">The sequence shown here is derived from an EMBL/GenBank/DDBJ whole genome shotgun (WGS) entry which is preliminary data.</text>
</comment>
<evidence type="ECO:0000313" key="1">
    <source>
        <dbReference type="EMBL" id="TWT53438.1"/>
    </source>
</evidence>
<keyword evidence="1" id="KW-0418">Kinase</keyword>
<dbReference type="InterPro" id="IPR043519">
    <property type="entry name" value="NT_sf"/>
</dbReference>
<dbReference type="InterPro" id="IPR007344">
    <property type="entry name" value="GrpB/CoaE"/>
</dbReference>
<dbReference type="OrthoDB" id="9799092at2"/>
<sequence>MSTEPVRLMHYDPRWRQEFEQTRSSILFSCDGWVTGVHHIGSTAISGLIARPTIDVIATVESDQAIGNATSLIEGLNFRSVDTPLWADGAQTLIKPRHLSAEDSDVTHRIFLVVHKASNLPSMMLGRCTLVRDYLIANPEVAIELEERKVSIWREQSGDFAAYQQTKADFFSSLQDRIDG</sequence>
<dbReference type="RefSeq" id="WP_146513658.1">
    <property type="nucleotide sequence ID" value="NZ_SJPI01000001.1"/>
</dbReference>
<dbReference type="PANTHER" id="PTHR34822">
    <property type="entry name" value="GRPB DOMAIN PROTEIN (AFU_ORTHOLOGUE AFUA_1G01530)"/>
    <property type="match status" value="1"/>
</dbReference>
<dbReference type="GO" id="GO:0016301">
    <property type="term" value="F:kinase activity"/>
    <property type="evidence" value="ECO:0007669"/>
    <property type="project" value="UniProtKB-KW"/>
</dbReference>
<keyword evidence="1" id="KW-0808">Transferase</keyword>
<evidence type="ECO:0000313" key="2">
    <source>
        <dbReference type="Proteomes" id="UP000316598"/>
    </source>
</evidence>